<dbReference type="STRING" id="10228.B3RL31"/>
<gene>
    <name evidence="12" type="ORF">TRIADDRAFT_18419</name>
</gene>
<evidence type="ECO:0000256" key="7">
    <source>
        <dbReference type="ARBA" id="ARBA00043129"/>
    </source>
</evidence>
<comment type="similarity">
    <text evidence="1">Belongs to the methyltransferase superfamily. NTM1 family.</text>
</comment>
<dbReference type="InterPro" id="IPR029063">
    <property type="entry name" value="SAM-dependent_MTases_sf"/>
</dbReference>
<comment type="catalytic activity">
    <reaction evidence="10">
        <text>N-terminal L-alanyl-L-prolyl-L-lysyl-[protein] + 3 S-adenosyl-L-methionine = N-terminal N,N,N-trimethyl-L-alanyl-L-prolyl-L-lysyl-[protein] + 3 S-adenosyl-L-homocysteine + 3 H(+)</text>
        <dbReference type="Rhea" id="RHEA:54712"/>
        <dbReference type="Rhea" id="RHEA-COMP:13785"/>
        <dbReference type="Rhea" id="RHEA-COMP:13971"/>
        <dbReference type="ChEBI" id="CHEBI:15378"/>
        <dbReference type="ChEBI" id="CHEBI:57856"/>
        <dbReference type="ChEBI" id="CHEBI:59789"/>
        <dbReference type="ChEBI" id="CHEBI:138057"/>
        <dbReference type="ChEBI" id="CHEBI:138315"/>
        <dbReference type="EC" id="2.1.1.244"/>
    </reaction>
</comment>
<feature type="binding site" evidence="11">
    <location>
        <position position="133"/>
    </location>
    <ligand>
        <name>S-adenosyl-L-methionine</name>
        <dbReference type="ChEBI" id="CHEBI:59789"/>
    </ligand>
</feature>
<dbReference type="CTD" id="6749895"/>
<keyword evidence="4 11" id="KW-0949">S-adenosyl-L-methionine</keyword>
<dbReference type="PANTHER" id="PTHR12753:SF0">
    <property type="entry name" value="ALPHA N-TERMINAL PROTEIN METHYLTRANSFERASE 1"/>
    <property type="match status" value="1"/>
</dbReference>
<proteinExistence type="inferred from homology"/>
<accession>B3RL31</accession>
<dbReference type="GO" id="GO:0032259">
    <property type="term" value="P:methylation"/>
    <property type="evidence" value="ECO:0007669"/>
    <property type="project" value="UniProtKB-KW"/>
</dbReference>
<dbReference type="HOGENOM" id="CLU_055356_3_1_1"/>
<name>B3RL31_TRIAD</name>
<dbReference type="eggNOG" id="KOG3178">
    <property type="taxonomic scope" value="Eukaryota"/>
</dbReference>
<evidence type="ECO:0000313" key="12">
    <source>
        <dbReference type="EMBL" id="EDV28690.1"/>
    </source>
</evidence>
<protein>
    <recommendedName>
        <fullName evidence="6">Alpha N-terminal protein methyltransferase 1</fullName>
        <ecNumber evidence="5">2.1.1.244</ecNumber>
    </recommendedName>
    <alternativeName>
        <fullName evidence="7">X-Pro-Lys N-terminal protein methyltransferase 1</fullName>
    </alternativeName>
</protein>
<evidence type="ECO:0000256" key="2">
    <source>
        <dbReference type="ARBA" id="ARBA00022603"/>
    </source>
</evidence>
<dbReference type="Pfam" id="PF05891">
    <property type="entry name" value="Methyltransf_PK"/>
    <property type="match status" value="1"/>
</dbReference>
<dbReference type="InParanoid" id="B3RL31"/>
<dbReference type="GO" id="GO:0071885">
    <property type="term" value="F:N-terminal protein N-methyltransferase activity"/>
    <property type="evidence" value="ECO:0000318"/>
    <property type="project" value="GO_Central"/>
</dbReference>
<evidence type="ECO:0000256" key="4">
    <source>
        <dbReference type="ARBA" id="ARBA00022691"/>
    </source>
</evidence>
<dbReference type="Gene3D" id="3.40.50.150">
    <property type="entry name" value="Vaccinia Virus protein VP39"/>
    <property type="match status" value="1"/>
</dbReference>
<dbReference type="Proteomes" id="UP000009022">
    <property type="component" value="Unassembled WGS sequence"/>
</dbReference>
<evidence type="ECO:0000256" key="10">
    <source>
        <dbReference type="ARBA" id="ARBA00048167"/>
    </source>
</evidence>
<dbReference type="FunFam" id="3.40.50.150:FF:000025">
    <property type="entry name" value="N-terminal Xaa-Pro-Lys N-methyltransferase 1"/>
    <property type="match status" value="1"/>
</dbReference>
<evidence type="ECO:0000256" key="9">
    <source>
        <dbReference type="ARBA" id="ARBA00047885"/>
    </source>
</evidence>
<feature type="binding site" evidence="11">
    <location>
        <begin position="117"/>
        <end position="118"/>
    </location>
    <ligand>
        <name>S-adenosyl-L-methionine</name>
        <dbReference type="ChEBI" id="CHEBI:59789"/>
    </ligand>
</feature>
<keyword evidence="3" id="KW-0808">Transferase</keyword>
<dbReference type="EMBL" id="DS985241">
    <property type="protein sequence ID" value="EDV28690.1"/>
    <property type="molecule type" value="Genomic_DNA"/>
</dbReference>
<dbReference type="GeneID" id="6749895"/>
<dbReference type="PIRSF" id="PIRSF016958">
    <property type="entry name" value="DUF858_MeTrfase_lik"/>
    <property type="match status" value="1"/>
</dbReference>
<evidence type="ECO:0000256" key="8">
    <source>
        <dbReference type="ARBA" id="ARBA00047306"/>
    </source>
</evidence>
<dbReference type="OMA" id="EKAETFW"/>
<dbReference type="CDD" id="cd02440">
    <property type="entry name" value="AdoMet_MTases"/>
    <property type="match status" value="1"/>
</dbReference>
<keyword evidence="13" id="KW-1185">Reference proteome</keyword>
<dbReference type="InterPro" id="IPR008576">
    <property type="entry name" value="MeTrfase_NTM1"/>
</dbReference>
<dbReference type="AlphaFoldDB" id="B3RL31"/>
<reference evidence="12 13" key="1">
    <citation type="journal article" date="2008" name="Nature">
        <title>The Trichoplax genome and the nature of placozoans.</title>
        <authorList>
            <person name="Srivastava M."/>
            <person name="Begovic E."/>
            <person name="Chapman J."/>
            <person name="Putnam N.H."/>
            <person name="Hellsten U."/>
            <person name="Kawashima T."/>
            <person name="Kuo A."/>
            <person name="Mitros T."/>
            <person name="Salamov A."/>
            <person name="Carpenter M.L."/>
            <person name="Signorovitch A.Y."/>
            <person name="Moreno M.A."/>
            <person name="Kamm K."/>
            <person name="Grimwood J."/>
            <person name="Schmutz J."/>
            <person name="Shapiro H."/>
            <person name="Grigoriev I.V."/>
            <person name="Buss L.W."/>
            <person name="Schierwater B."/>
            <person name="Dellaporta S.L."/>
            <person name="Rokhsar D.S."/>
        </authorList>
    </citation>
    <scope>NUCLEOTIDE SEQUENCE [LARGE SCALE GENOMIC DNA]</scope>
    <source>
        <strain evidence="12 13">Grell-BS-1999</strain>
    </source>
</reference>
<feature type="binding site" evidence="11">
    <location>
        <position position="64"/>
    </location>
    <ligand>
        <name>S-adenosyl-L-methionine</name>
        <dbReference type="ChEBI" id="CHEBI:59789"/>
    </ligand>
</feature>
<keyword evidence="2" id="KW-0489">Methyltransferase</keyword>
<feature type="binding site" evidence="11">
    <location>
        <position position="69"/>
    </location>
    <ligand>
        <name>S-adenosyl-L-methionine</name>
        <dbReference type="ChEBI" id="CHEBI:59789"/>
    </ligand>
</feature>
<dbReference type="KEGG" id="tad:TRIADDRAFT_18419"/>
<dbReference type="FunCoup" id="B3RL31">
    <property type="interactions" value="1385"/>
</dbReference>
<dbReference type="PANTHER" id="PTHR12753">
    <property type="entry name" value="AD-003 - RELATED"/>
    <property type="match status" value="1"/>
</dbReference>
<comment type="catalytic activity">
    <reaction evidence="9">
        <text>N-terminal L-prolyl-L-prolyl-L-lysyl-[protein] + 2 S-adenosyl-L-methionine = N-terminal N,N-dimethyl-L-prolyl-L-prolyl-L-lysyl-[protein] + 2 S-adenosyl-L-homocysteine + 2 H(+)</text>
        <dbReference type="Rhea" id="RHEA:54736"/>
        <dbReference type="Rhea" id="RHEA-COMP:13787"/>
        <dbReference type="Rhea" id="RHEA-COMP:13974"/>
        <dbReference type="ChEBI" id="CHEBI:15378"/>
        <dbReference type="ChEBI" id="CHEBI:57856"/>
        <dbReference type="ChEBI" id="CHEBI:59789"/>
        <dbReference type="ChEBI" id="CHEBI:138059"/>
        <dbReference type="ChEBI" id="CHEBI:138318"/>
        <dbReference type="EC" id="2.1.1.244"/>
    </reaction>
</comment>
<comment type="catalytic activity">
    <reaction evidence="8">
        <text>N-terminal L-seryl-L-prolyl-L-lysyl-[protein] + 3 S-adenosyl-L-methionine = N-terminal N,N,N-trimethyl-L-seryl-L-prolyl-L-lysyl-[protein] + 3 S-adenosyl-L-homocysteine + 3 H(+)</text>
        <dbReference type="Rhea" id="RHEA:54724"/>
        <dbReference type="Rhea" id="RHEA-COMP:13789"/>
        <dbReference type="Rhea" id="RHEA-COMP:13973"/>
        <dbReference type="ChEBI" id="CHEBI:15378"/>
        <dbReference type="ChEBI" id="CHEBI:57856"/>
        <dbReference type="ChEBI" id="CHEBI:59789"/>
        <dbReference type="ChEBI" id="CHEBI:138061"/>
        <dbReference type="ChEBI" id="CHEBI:138317"/>
        <dbReference type="EC" id="2.1.1.244"/>
    </reaction>
</comment>
<evidence type="ECO:0000256" key="1">
    <source>
        <dbReference type="ARBA" id="ARBA00009059"/>
    </source>
</evidence>
<dbReference type="PhylomeDB" id="B3RL31"/>
<organism evidence="12 13">
    <name type="scientific">Trichoplax adhaerens</name>
    <name type="common">Trichoplax reptans</name>
    <dbReference type="NCBI Taxonomy" id="10228"/>
    <lineage>
        <taxon>Eukaryota</taxon>
        <taxon>Metazoa</taxon>
        <taxon>Placozoa</taxon>
        <taxon>Uniplacotomia</taxon>
        <taxon>Trichoplacea</taxon>
        <taxon>Trichoplacidae</taxon>
        <taxon>Trichoplax</taxon>
    </lineage>
</organism>
<dbReference type="RefSeq" id="XP_002107892.1">
    <property type="nucleotide sequence ID" value="XM_002107856.1"/>
</dbReference>
<evidence type="ECO:0000256" key="11">
    <source>
        <dbReference type="PIRSR" id="PIRSR016958-1"/>
    </source>
</evidence>
<dbReference type="GO" id="GO:0005737">
    <property type="term" value="C:cytoplasm"/>
    <property type="evidence" value="ECO:0000318"/>
    <property type="project" value="GO_Central"/>
</dbReference>
<sequence>MDKDQTWYGGGKNFWQKKSSTVHGMIGGYSRIAKTDLSTSRRFILKTIKTCSKETQFGRALDCGAGIGRVTKGVLLPLFDVVDLVDQNEEFLHTAKARLSPVVTDKHRLGETYACGLQDFNPESAKYDVIWCQWVLSHLTDDDLSSFLLRCKGALRRNGIIFAKENVSRNDKPEIDNDDCSVARAEQSYEELFRKSGFLILKQQYQGNFPRKLLPVKLYALVPS</sequence>
<evidence type="ECO:0000256" key="3">
    <source>
        <dbReference type="ARBA" id="ARBA00022679"/>
    </source>
</evidence>
<dbReference type="OrthoDB" id="1298661at2759"/>
<evidence type="ECO:0000256" key="6">
    <source>
        <dbReference type="ARBA" id="ARBA00039449"/>
    </source>
</evidence>
<evidence type="ECO:0000256" key="5">
    <source>
        <dbReference type="ARBA" id="ARBA00039112"/>
    </source>
</evidence>
<evidence type="ECO:0000313" key="13">
    <source>
        <dbReference type="Proteomes" id="UP000009022"/>
    </source>
</evidence>
<dbReference type="EC" id="2.1.1.244" evidence="5"/>
<dbReference type="SUPFAM" id="SSF53335">
    <property type="entry name" value="S-adenosyl-L-methionine-dependent methyltransferases"/>
    <property type="match status" value="1"/>
</dbReference>